<reference evidence="1 2" key="1">
    <citation type="submission" date="2019-03" db="EMBL/GenBank/DDBJ databases">
        <title>Draft genome sequences of novel Actinobacteria.</title>
        <authorList>
            <person name="Sahin N."/>
            <person name="Ay H."/>
            <person name="Saygin H."/>
        </authorList>
    </citation>
    <scope>NUCLEOTIDE SEQUENCE [LARGE SCALE GENOMIC DNA]</scope>
    <source>
        <strain evidence="1 2">16K404</strain>
    </source>
</reference>
<evidence type="ECO:0000313" key="1">
    <source>
        <dbReference type="EMBL" id="TDC92370.1"/>
    </source>
</evidence>
<sequence>MAYLSQQTTYDILLDSLHFGSSWFNYSEWRHVTEKGDVTGEWSVKITESDNLDRSSTVGHNEILAAMEKIERGGTSLADRYVRQARDVLTAESHADAEDELCQLDADSFDCIVQVAVLGDVVYG</sequence>
<proteinExistence type="predicted"/>
<dbReference type="RefSeq" id="WP_132623217.1">
    <property type="nucleotide sequence ID" value="NZ_SMKV01000014.1"/>
</dbReference>
<dbReference type="AlphaFoldDB" id="A0A4R4UL48"/>
<organism evidence="1 2">
    <name type="scientific">Saccharopolyspora aridisoli</name>
    <dbReference type="NCBI Taxonomy" id="2530385"/>
    <lineage>
        <taxon>Bacteria</taxon>
        <taxon>Bacillati</taxon>
        <taxon>Actinomycetota</taxon>
        <taxon>Actinomycetes</taxon>
        <taxon>Pseudonocardiales</taxon>
        <taxon>Pseudonocardiaceae</taxon>
        <taxon>Saccharopolyspora</taxon>
    </lineage>
</organism>
<comment type="caution">
    <text evidence="1">The sequence shown here is derived from an EMBL/GenBank/DDBJ whole genome shotgun (WGS) entry which is preliminary data.</text>
</comment>
<keyword evidence="2" id="KW-1185">Reference proteome</keyword>
<gene>
    <name evidence="1" type="ORF">E1161_13440</name>
</gene>
<accession>A0A4R4UL48</accession>
<evidence type="ECO:0000313" key="2">
    <source>
        <dbReference type="Proteomes" id="UP000294744"/>
    </source>
</evidence>
<name>A0A4R4UL48_9PSEU</name>
<protein>
    <submittedName>
        <fullName evidence="1">Uncharacterized protein</fullName>
    </submittedName>
</protein>
<dbReference type="Proteomes" id="UP000294744">
    <property type="component" value="Unassembled WGS sequence"/>
</dbReference>
<dbReference type="EMBL" id="SMKV01000014">
    <property type="protein sequence ID" value="TDC92370.1"/>
    <property type="molecule type" value="Genomic_DNA"/>
</dbReference>